<feature type="region of interest" description="Disordered" evidence="6">
    <location>
        <begin position="55"/>
        <end position="78"/>
    </location>
</feature>
<keyword evidence="7" id="KW-0812">Transmembrane</keyword>
<keyword evidence="3" id="KW-0560">Oxidoreductase</keyword>
<dbReference type="InterPro" id="IPR036249">
    <property type="entry name" value="Thioredoxin-like_sf"/>
</dbReference>
<accession>A0A1F8CSU7</accession>
<comment type="caution">
    <text evidence="9">The sequence shown here is derived from an EMBL/GenBank/DDBJ whole genome shotgun (WGS) entry which is preliminary data.</text>
</comment>
<dbReference type="Pfam" id="PF13462">
    <property type="entry name" value="Thioredoxin_4"/>
    <property type="match status" value="1"/>
</dbReference>
<dbReference type="PANTHER" id="PTHR13887">
    <property type="entry name" value="GLUTATHIONE S-TRANSFERASE KAPPA"/>
    <property type="match status" value="1"/>
</dbReference>
<name>A0A1F8CSU7_9BACT</name>
<evidence type="ECO:0000256" key="3">
    <source>
        <dbReference type="ARBA" id="ARBA00023002"/>
    </source>
</evidence>
<dbReference type="Gene3D" id="3.40.30.10">
    <property type="entry name" value="Glutaredoxin"/>
    <property type="match status" value="1"/>
</dbReference>
<evidence type="ECO:0000256" key="4">
    <source>
        <dbReference type="ARBA" id="ARBA00023157"/>
    </source>
</evidence>
<evidence type="ECO:0000256" key="7">
    <source>
        <dbReference type="SAM" id="Phobius"/>
    </source>
</evidence>
<dbReference type="STRING" id="1802538.A2382_02835"/>
<evidence type="ECO:0000259" key="8">
    <source>
        <dbReference type="PROSITE" id="PS51352"/>
    </source>
</evidence>
<evidence type="ECO:0000313" key="10">
    <source>
        <dbReference type="Proteomes" id="UP000178999"/>
    </source>
</evidence>
<evidence type="ECO:0000313" key="9">
    <source>
        <dbReference type="EMBL" id="OGM79146.1"/>
    </source>
</evidence>
<feature type="transmembrane region" description="Helical" evidence="7">
    <location>
        <begin position="21"/>
        <end position="38"/>
    </location>
</feature>
<dbReference type="AlphaFoldDB" id="A0A1F8CSU7"/>
<dbReference type="PROSITE" id="PS51352">
    <property type="entry name" value="THIOREDOXIN_2"/>
    <property type="match status" value="1"/>
</dbReference>
<dbReference type="SUPFAM" id="SSF52833">
    <property type="entry name" value="Thioredoxin-like"/>
    <property type="match status" value="1"/>
</dbReference>
<reference evidence="9 10" key="1">
    <citation type="journal article" date="2016" name="Nat. Commun.">
        <title>Thousands of microbial genomes shed light on interconnected biogeochemical processes in an aquifer system.</title>
        <authorList>
            <person name="Anantharaman K."/>
            <person name="Brown C.T."/>
            <person name="Hug L.A."/>
            <person name="Sharon I."/>
            <person name="Castelle C.J."/>
            <person name="Probst A.J."/>
            <person name="Thomas B.C."/>
            <person name="Singh A."/>
            <person name="Wilkins M.J."/>
            <person name="Karaoz U."/>
            <person name="Brodie E.L."/>
            <person name="Williams K.H."/>
            <person name="Hubbard S.S."/>
            <person name="Banfield J.F."/>
        </authorList>
    </citation>
    <scope>NUCLEOTIDE SEQUENCE [LARGE SCALE GENOMIC DNA]</scope>
</reference>
<keyword evidence="2" id="KW-0732">Signal</keyword>
<dbReference type="InterPro" id="IPR012336">
    <property type="entry name" value="Thioredoxin-like_fold"/>
</dbReference>
<keyword evidence="4" id="KW-1015">Disulfide bond</keyword>
<dbReference type="Proteomes" id="UP000178999">
    <property type="component" value="Unassembled WGS sequence"/>
</dbReference>
<evidence type="ECO:0000256" key="6">
    <source>
        <dbReference type="SAM" id="MobiDB-lite"/>
    </source>
</evidence>
<feature type="compositionally biased region" description="Polar residues" evidence="6">
    <location>
        <begin position="66"/>
        <end position="76"/>
    </location>
</feature>
<dbReference type="PANTHER" id="PTHR13887:SF14">
    <property type="entry name" value="DISULFIDE BOND FORMATION PROTEIN D"/>
    <property type="match status" value="1"/>
</dbReference>
<gene>
    <name evidence="9" type="ORF">A2382_02835</name>
</gene>
<proteinExistence type="inferred from homology"/>
<sequence>MSDKETSIKKPTKGLLEKLSPLLLLAVIAMAFAIGALWQKVSLLQKGTGLNVNTGNTNTGAAQPGTEPSTGKLTSDQAKRIPAVSDADHIRGSKDAKVILIEYSDYQCPFCSRFHPTAKQAFDEYKGDLAWVYRHFPLKQIHPLAQPAAEISECIFDLGGNDAFWKFTDAFYANSPTTQTEIFPLSADAGVKEADVKACFDAKKFTSKVDSQAQAGLAAGITGTPGNLIINQKGEAWLLPGAVPFETLKATIDEALK</sequence>
<dbReference type="GO" id="GO:0016491">
    <property type="term" value="F:oxidoreductase activity"/>
    <property type="evidence" value="ECO:0007669"/>
    <property type="project" value="UniProtKB-KW"/>
</dbReference>
<evidence type="ECO:0000256" key="2">
    <source>
        <dbReference type="ARBA" id="ARBA00022729"/>
    </source>
</evidence>
<keyword evidence="7" id="KW-1133">Transmembrane helix</keyword>
<keyword evidence="5" id="KW-0676">Redox-active center</keyword>
<organism evidence="9 10">
    <name type="scientific">Candidatus Woesebacteria bacterium RIFOXYB1_FULL_38_16</name>
    <dbReference type="NCBI Taxonomy" id="1802538"/>
    <lineage>
        <taxon>Bacteria</taxon>
        <taxon>Candidatus Woeseibacteriota</taxon>
    </lineage>
</organism>
<dbReference type="InterPro" id="IPR013766">
    <property type="entry name" value="Thioredoxin_domain"/>
</dbReference>
<evidence type="ECO:0000256" key="1">
    <source>
        <dbReference type="ARBA" id="ARBA00005791"/>
    </source>
</evidence>
<evidence type="ECO:0000256" key="5">
    <source>
        <dbReference type="ARBA" id="ARBA00023284"/>
    </source>
</evidence>
<dbReference type="EMBL" id="MGHY01000019">
    <property type="protein sequence ID" value="OGM79146.1"/>
    <property type="molecule type" value="Genomic_DNA"/>
</dbReference>
<protein>
    <recommendedName>
        <fullName evidence="8">Thioredoxin domain-containing protein</fullName>
    </recommendedName>
</protein>
<feature type="domain" description="Thioredoxin" evidence="8">
    <location>
        <begin position="62"/>
        <end position="257"/>
    </location>
</feature>
<keyword evidence="7" id="KW-0472">Membrane</keyword>
<comment type="similarity">
    <text evidence="1">Belongs to the thioredoxin family. DsbA subfamily.</text>
</comment>